<dbReference type="GO" id="GO:0005762">
    <property type="term" value="C:mitochondrial large ribosomal subunit"/>
    <property type="evidence" value="ECO:0007669"/>
    <property type="project" value="TreeGrafter"/>
</dbReference>
<protein>
    <recommendedName>
        <fullName evidence="7">Large ribosomal subunit protein mL54</fullName>
    </recommendedName>
</protein>
<reference evidence="8 9" key="1">
    <citation type="submission" date="2020-08" db="EMBL/GenBank/DDBJ databases">
        <authorList>
            <person name="Hejnol A."/>
        </authorList>
    </citation>
    <scope>NUCLEOTIDE SEQUENCE [LARGE SCALE GENOMIC DNA]</scope>
</reference>
<dbReference type="OrthoDB" id="10252718at2759"/>
<comment type="subcellular location">
    <subcellularLocation>
        <location evidence="1">Mitochondrion</location>
    </subcellularLocation>
</comment>
<dbReference type="EMBL" id="CAJFCJ010000016">
    <property type="protein sequence ID" value="CAD5122220.1"/>
    <property type="molecule type" value="Genomic_DNA"/>
</dbReference>
<evidence type="ECO:0000256" key="4">
    <source>
        <dbReference type="ARBA" id="ARBA00023128"/>
    </source>
</evidence>
<dbReference type="Proteomes" id="UP000549394">
    <property type="component" value="Unassembled WGS sequence"/>
</dbReference>
<keyword evidence="5" id="KW-0687">Ribonucleoprotein</keyword>
<evidence type="ECO:0000256" key="1">
    <source>
        <dbReference type="ARBA" id="ARBA00004173"/>
    </source>
</evidence>
<gene>
    <name evidence="8" type="ORF">DGYR_LOCUS10055</name>
</gene>
<comment type="similarity">
    <text evidence="6">Belongs to the mitochondrion-specific ribosomal protein mL54 family.</text>
</comment>
<organism evidence="8 9">
    <name type="scientific">Dimorphilus gyrociliatus</name>
    <dbReference type="NCBI Taxonomy" id="2664684"/>
    <lineage>
        <taxon>Eukaryota</taxon>
        <taxon>Metazoa</taxon>
        <taxon>Spiralia</taxon>
        <taxon>Lophotrochozoa</taxon>
        <taxon>Annelida</taxon>
        <taxon>Polychaeta</taxon>
        <taxon>Polychaeta incertae sedis</taxon>
        <taxon>Dinophilidae</taxon>
        <taxon>Dimorphilus</taxon>
    </lineage>
</organism>
<evidence type="ECO:0000256" key="2">
    <source>
        <dbReference type="ARBA" id="ARBA00022946"/>
    </source>
</evidence>
<dbReference type="GO" id="GO:0003735">
    <property type="term" value="F:structural constituent of ribosome"/>
    <property type="evidence" value="ECO:0007669"/>
    <property type="project" value="TreeGrafter"/>
</dbReference>
<dbReference type="InterPro" id="IPR013870">
    <property type="entry name" value="Ribosomal_mL54"/>
</dbReference>
<keyword evidence="2" id="KW-0809">Transit peptide</keyword>
<accession>A0A7I8W0W8</accession>
<sequence length="125" mass="14393">MNVSKLCKSSTNLFLISIRTAKSMAGKGLAGAGMPKKERMVVEEDAAKLTSQLCGGNIYIEGEDPKLKDDSEYPEWLWKMRLDRGATPPEELDPNDSYYWKIIRRQNLQRSRLIAKQKYKFKDFD</sequence>
<evidence type="ECO:0000313" key="8">
    <source>
        <dbReference type="EMBL" id="CAD5122220.1"/>
    </source>
</evidence>
<name>A0A7I8W0W8_9ANNE</name>
<dbReference type="Pfam" id="PF08561">
    <property type="entry name" value="Ribosomal_L37"/>
    <property type="match status" value="1"/>
</dbReference>
<keyword evidence="4" id="KW-0496">Mitochondrion</keyword>
<dbReference type="AlphaFoldDB" id="A0A7I8W0W8"/>
<proteinExistence type="inferred from homology"/>
<keyword evidence="9" id="KW-1185">Reference proteome</keyword>
<comment type="caution">
    <text evidence="8">The sequence shown here is derived from an EMBL/GenBank/DDBJ whole genome shotgun (WGS) entry which is preliminary data.</text>
</comment>
<evidence type="ECO:0000256" key="7">
    <source>
        <dbReference type="ARBA" id="ARBA00035179"/>
    </source>
</evidence>
<dbReference type="PANTHER" id="PTHR28595:SF1">
    <property type="entry name" value="LARGE RIBOSOMAL SUBUNIT PROTEIN ML54"/>
    <property type="match status" value="1"/>
</dbReference>
<dbReference type="PANTHER" id="PTHR28595">
    <property type="entry name" value="39S RIBOSOMAL PROTEIN L54, MITOCHONDRIAL"/>
    <property type="match status" value="1"/>
</dbReference>
<evidence type="ECO:0000256" key="5">
    <source>
        <dbReference type="ARBA" id="ARBA00023274"/>
    </source>
</evidence>
<evidence type="ECO:0000256" key="3">
    <source>
        <dbReference type="ARBA" id="ARBA00022980"/>
    </source>
</evidence>
<evidence type="ECO:0000256" key="6">
    <source>
        <dbReference type="ARBA" id="ARBA00033752"/>
    </source>
</evidence>
<keyword evidence="3" id="KW-0689">Ribosomal protein</keyword>
<evidence type="ECO:0000313" key="9">
    <source>
        <dbReference type="Proteomes" id="UP000549394"/>
    </source>
</evidence>